<dbReference type="InterPro" id="IPR020479">
    <property type="entry name" value="HD_metazoa"/>
</dbReference>
<feature type="compositionally biased region" description="Low complexity" evidence="7">
    <location>
        <begin position="217"/>
        <end position="234"/>
    </location>
</feature>
<feature type="DNA-binding region" description="Homeobox" evidence="5">
    <location>
        <begin position="155"/>
        <end position="214"/>
    </location>
</feature>
<evidence type="ECO:0000259" key="8">
    <source>
        <dbReference type="PROSITE" id="PS50071"/>
    </source>
</evidence>
<dbReference type="PANTHER" id="PTHR45664:SF12">
    <property type="entry name" value="PANCREAS_DUODENUM HOMEOBOX PROTEIN 1"/>
    <property type="match status" value="1"/>
</dbReference>
<dbReference type="GO" id="GO:0005634">
    <property type="term" value="C:nucleus"/>
    <property type="evidence" value="ECO:0007669"/>
    <property type="project" value="UniProtKB-SubCell"/>
</dbReference>
<evidence type="ECO:0000256" key="7">
    <source>
        <dbReference type="SAM" id="MobiDB-lite"/>
    </source>
</evidence>
<dbReference type="InterPro" id="IPR009057">
    <property type="entry name" value="Homeodomain-like_sf"/>
</dbReference>
<dbReference type="EMBL" id="JANEYG010000037">
    <property type="protein sequence ID" value="KAJ8916958.1"/>
    <property type="molecule type" value="Genomic_DNA"/>
</dbReference>
<evidence type="ECO:0000313" key="9">
    <source>
        <dbReference type="EMBL" id="KAJ8916958.1"/>
    </source>
</evidence>
<dbReference type="Gene3D" id="1.10.10.60">
    <property type="entry name" value="Homeodomain-like"/>
    <property type="match status" value="1"/>
</dbReference>
<keyword evidence="10" id="KW-1185">Reference proteome</keyword>
<dbReference type="PROSITE" id="PS50071">
    <property type="entry name" value="HOMEOBOX_2"/>
    <property type="match status" value="1"/>
</dbReference>
<dbReference type="InterPro" id="IPR001356">
    <property type="entry name" value="HD"/>
</dbReference>
<dbReference type="InterPro" id="IPR017970">
    <property type="entry name" value="Homeobox_CS"/>
</dbReference>
<keyword evidence="4 5" id="KW-0539">Nucleus</keyword>
<dbReference type="Proteomes" id="UP001159042">
    <property type="component" value="Unassembled WGS sequence"/>
</dbReference>
<comment type="subcellular location">
    <subcellularLocation>
        <location evidence="1 5 6">Nucleus</location>
    </subcellularLocation>
</comment>
<name>A0AAV8VRS0_9CUCU</name>
<dbReference type="SMART" id="SM00389">
    <property type="entry name" value="HOX"/>
    <property type="match status" value="1"/>
</dbReference>
<keyword evidence="3 5" id="KW-0371">Homeobox</keyword>
<sequence>MSAVQSDISSEKSFESGQTYGNDMLLNSPISSCSDHKSSPISYTQCCDSSYSNQVNTNSYTASSNYIPTSYELGDQLYQQFQSYPNQDWHNTQKTNISYLEEIRDCLPYDKDQYKTPTTLEVGGVHEEINGELTDNLDGSPSSDKSKSTSNGAVQKRARTAYTSSQLVELEREFQISRYLCRARRIQLAQSLSLSERQIKIWFQNRRMKYKKEQKTKSSSPTSTSNISPTLSPTYRSNYNSTVDTKFKMINLEQASINNRMPNHPPMPLNQYPQPYYNQQWDSGILYSNQGYLPQMSSVYPNQQEAVYGDYLSPINPGYYTANSYKPKENQLEASSVRHNMSELNSSSVNESWPEPCSSSITSQNLLMSSKREDSKKCKNLQLQIQSHLVNEQHMGVMVRNQPEDITF</sequence>
<evidence type="ECO:0000256" key="1">
    <source>
        <dbReference type="ARBA" id="ARBA00004123"/>
    </source>
</evidence>
<gene>
    <name evidence="9" type="ORF">NQ315_008358</name>
</gene>
<organism evidence="9 10">
    <name type="scientific">Exocentrus adspersus</name>
    <dbReference type="NCBI Taxonomy" id="1586481"/>
    <lineage>
        <taxon>Eukaryota</taxon>
        <taxon>Metazoa</taxon>
        <taxon>Ecdysozoa</taxon>
        <taxon>Arthropoda</taxon>
        <taxon>Hexapoda</taxon>
        <taxon>Insecta</taxon>
        <taxon>Pterygota</taxon>
        <taxon>Neoptera</taxon>
        <taxon>Endopterygota</taxon>
        <taxon>Coleoptera</taxon>
        <taxon>Polyphaga</taxon>
        <taxon>Cucujiformia</taxon>
        <taxon>Chrysomeloidea</taxon>
        <taxon>Cerambycidae</taxon>
        <taxon>Lamiinae</taxon>
        <taxon>Acanthocinini</taxon>
        <taxon>Exocentrus</taxon>
    </lineage>
</organism>
<dbReference type="AlphaFoldDB" id="A0AAV8VRS0"/>
<dbReference type="PANTHER" id="PTHR45664">
    <property type="entry name" value="PROTEIN ZERKNUELLT 1-RELATED"/>
    <property type="match status" value="1"/>
</dbReference>
<dbReference type="GO" id="GO:0000981">
    <property type="term" value="F:DNA-binding transcription factor activity, RNA polymerase II-specific"/>
    <property type="evidence" value="ECO:0007669"/>
    <property type="project" value="InterPro"/>
</dbReference>
<feature type="domain" description="Homeobox" evidence="8">
    <location>
        <begin position="153"/>
        <end position="213"/>
    </location>
</feature>
<reference evidence="9 10" key="1">
    <citation type="journal article" date="2023" name="Insect Mol. Biol.">
        <title>Genome sequencing provides insights into the evolution of gene families encoding plant cell wall-degrading enzymes in longhorned beetles.</title>
        <authorList>
            <person name="Shin N.R."/>
            <person name="Okamura Y."/>
            <person name="Kirsch R."/>
            <person name="Pauchet Y."/>
        </authorList>
    </citation>
    <scope>NUCLEOTIDE SEQUENCE [LARGE SCALE GENOMIC DNA]</scope>
    <source>
        <strain evidence="9">EAD_L_NR</strain>
    </source>
</reference>
<evidence type="ECO:0000256" key="3">
    <source>
        <dbReference type="ARBA" id="ARBA00023155"/>
    </source>
</evidence>
<protein>
    <recommendedName>
        <fullName evidence="8">Homeobox domain-containing protein</fullName>
    </recommendedName>
</protein>
<dbReference type="PRINTS" id="PR00024">
    <property type="entry name" value="HOMEOBOX"/>
</dbReference>
<feature type="region of interest" description="Disordered" evidence="7">
    <location>
        <begin position="131"/>
        <end position="158"/>
    </location>
</feature>
<keyword evidence="2 5" id="KW-0238">DNA-binding</keyword>
<dbReference type="PROSITE" id="PS00027">
    <property type="entry name" value="HOMEOBOX_1"/>
    <property type="match status" value="1"/>
</dbReference>
<dbReference type="CDD" id="cd00086">
    <property type="entry name" value="homeodomain"/>
    <property type="match status" value="1"/>
</dbReference>
<evidence type="ECO:0000256" key="6">
    <source>
        <dbReference type="RuleBase" id="RU000682"/>
    </source>
</evidence>
<evidence type="ECO:0000256" key="4">
    <source>
        <dbReference type="ARBA" id="ARBA00023242"/>
    </source>
</evidence>
<comment type="caution">
    <text evidence="9">The sequence shown here is derived from an EMBL/GenBank/DDBJ whole genome shotgun (WGS) entry which is preliminary data.</text>
</comment>
<dbReference type="GO" id="GO:0045944">
    <property type="term" value="P:positive regulation of transcription by RNA polymerase II"/>
    <property type="evidence" value="ECO:0007669"/>
    <property type="project" value="UniProtKB-ARBA"/>
</dbReference>
<dbReference type="GO" id="GO:0000978">
    <property type="term" value="F:RNA polymerase II cis-regulatory region sequence-specific DNA binding"/>
    <property type="evidence" value="ECO:0007669"/>
    <property type="project" value="TreeGrafter"/>
</dbReference>
<feature type="region of interest" description="Disordered" evidence="7">
    <location>
        <begin position="211"/>
        <end position="237"/>
    </location>
</feature>
<evidence type="ECO:0000256" key="2">
    <source>
        <dbReference type="ARBA" id="ARBA00023125"/>
    </source>
</evidence>
<proteinExistence type="predicted"/>
<evidence type="ECO:0000313" key="10">
    <source>
        <dbReference type="Proteomes" id="UP001159042"/>
    </source>
</evidence>
<evidence type="ECO:0000256" key="5">
    <source>
        <dbReference type="PROSITE-ProRule" id="PRU00108"/>
    </source>
</evidence>
<dbReference type="SUPFAM" id="SSF46689">
    <property type="entry name" value="Homeodomain-like"/>
    <property type="match status" value="1"/>
</dbReference>
<accession>A0AAV8VRS0</accession>
<dbReference type="Pfam" id="PF00046">
    <property type="entry name" value="Homeodomain"/>
    <property type="match status" value="1"/>
</dbReference>